<evidence type="ECO:0000256" key="1">
    <source>
        <dbReference type="SAM" id="Coils"/>
    </source>
</evidence>
<dbReference type="EMBL" id="MK072405">
    <property type="protein sequence ID" value="AYV84369.1"/>
    <property type="molecule type" value="Genomic_DNA"/>
</dbReference>
<evidence type="ECO:0000256" key="2">
    <source>
        <dbReference type="SAM" id="MobiDB-lite"/>
    </source>
</evidence>
<protein>
    <submittedName>
        <fullName evidence="3">Uncharacterized protein</fullName>
    </submittedName>
</protein>
<reference evidence="3" key="1">
    <citation type="submission" date="2018-10" db="EMBL/GenBank/DDBJ databases">
        <title>Hidden diversity of soil giant viruses.</title>
        <authorList>
            <person name="Schulz F."/>
            <person name="Alteio L."/>
            <person name="Goudeau D."/>
            <person name="Ryan E.M."/>
            <person name="Malmstrom R.R."/>
            <person name="Blanchard J."/>
            <person name="Woyke T."/>
        </authorList>
    </citation>
    <scope>NUCLEOTIDE SEQUENCE</scope>
    <source>
        <strain evidence="3">HYV1</strain>
    </source>
</reference>
<organism evidence="3">
    <name type="scientific">Hyperionvirus sp</name>
    <dbReference type="NCBI Taxonomy" id="2487770"/>
    <lineage>
        <taxon>Viruses</taxon>
        <taxon>Varidnaviria</taxon>
        <taxon>Bamfordvirae</taxon>
        <taxon>Nucleocytoviricota</taxon>
        <taxon>Megaviricetes</taxon>
        <taxon>Imitervirales</taxon>
        <taxon>Mimiviridae</taxon>
        <taxon>Klosneuvirinae</taxon>
    </lineage>
</organism>
<accession>A0A3G5AG56</accession>
<sequence length="395" mass="46022">MKFSCEDCSYETTSRTDFHRHENTDKHLKLSLNKIQDGTAKNQKEAKKLDKQSGLKELSVQLINENKELVIEKYAAVDLIRKQKDQEIKKLKTQHQQEIKKVNTLSENKIQQDQQEFKKYKTQTDKQILQLQQENKQQRDEINKLHAKLYEEYEEKVIENKELKQVKANQPAEILENMSGIQVSQSKDRIKISAFNYARKHFKTTGPAIKNFEESNLLGEDDIAIGENAVYYHKKKQFHMYIGDILIKVYKKDDPKTQSLWSSDINRIVYIFRIKLDESTDWIKDNKGMEISARIIVPALKYVQVALEKYREDLATKMSLDDPSESLNGQQMCAELIGEIVNNNTYKTQILKYIAPSFKLNIENFYGKSIAAPENTEVEEIEEADEADEVEQIEG</sequence>
<gene>
    <name evidence="3" type="ORF">Hyperionvirus23_36</name>
</gene>
<evidence type="ECO:0000313" key="3">
    <source>
        <dbReference type="EMBL" id="AYV84369.1"/>
    </source>
</evidence>
<feature type="region of interest" description="Disordered" evidence="2">
    <location>
        <begin position="376"/>
        <end position="395"/>
    </location>
</feature>
<name>A0A3G5AG56_9VIRU</name>
<proteinExistence type="predicted"/>
<feature type="coiled-coil region" evidence="1">
    <location>
        <begin position="81"/>
        <end position="148"/>
    </location>
</feature>
<keyword evidence="1" id="KW-0175">Coiled coil</keyword>